<dbReference type="CDD" id="cd20685">
    <property type="entry name" value="CdiA-CT_Ecl_RNase-like"/>
    <property type="match status" value="1"/>
</dbReference>
<dbReference type="InterPro" id="IPR028190">
    <property type="entry name" value="Ntox21"/>
</dbReference>
<dbReference type="InterPro" id="IPR038181">
    <property type="entry name" value="Ntox21_sf"/>
</dbReference>
<dbReference type="AlphaFoldDB" id="A0A8I1SMB4"/>
<gene>
    <name evidence="3" type="ORF">JF537_05765</name>
    <name evidence="4" type="ORF">RIB56_19355</name>
</gene>
<evidence type="ECO:0000313" key="4">
    <source>
        <dbReference type="EMBL" id="MDW8518270.1"/>
    </source>
</evidence>
<feature type="domain" description="Novel toxin 21" evidence="2">
    <location>
        <begin position="188"/>
        <end position="258"/>
    </location>
</feature>
<organism evidence="3 5">
    <name type="scientific">Priestia flexa</name>
    <dbReference type="NCBI Taxonomy" id="86664"/>
    <lineage>
        <taxon>Bacteria</taxon>
        <taxon>Bacillati</taxon>
        <taxon>Bacillota</taxon>
        <taxon>Bacilli</taxon>
        <taxon>Bacillales</taxon>
        <taxon>Bacillaceae</taxon>
        <taxon>Priestia</taxon>
    </lineage>
</organism>
<dbReference type="GeneID" id="93681241"/>
<keyword evidence="1" id="KW-0732">Signal</keyword>
<dbReference type="NCBIfam" id="NF038340">
    <property type="entry name" value="SAR2788_fam"/>
    <property type="match status" value="1"/>
</dbReference>
<dbReference type="Gene3D" id="3.10.380.20">
    <property type="entry name" value="Novel toxin 21 (CdiA), C-terminal domain"/>
    <property type="match status" value="1"/>
</dbReference>
<dbReference type="EMBL" id="JAWUZT010000089">
    <property type="protein sequence ID" value="MDW8518270.1"/>
    <property type="molecule type" value="Genomic_DNA"/>
</dbReference>
<proteinExistence type="predicted"/>
<evidence type="ECO:0000313" key="6">
    <source>
        <dbReference type="Proteomes" id="UP001284771"/>
    </source>
</evidence>
<dbReference type="Proteomes" id="UP000664578">
    <property type="component" value="Unassembled WGS sequence"/>
</dbReference>
<evidence type="ECO:0000313" key="3">
    <source>
        <dbReference type="EMBL" id="MBN8251089.1"/>
    </source>
</evidence>
<name>A0A8I1SMB4_9BACI</name>
<dbReference type="EMBL" id="JAEMWV010000002">
    <property type="protein sequence ID" value="MBN8251089.1"/>
    <property type="molecule type" value="Genomic_DNA"/>
</dbReference>
<reference evidence="6" key="2">
    <citation type="submission" date="2023-07" db="EMBL/GenBank/DDBJ databases">
        <title>Draft genomic sequences of Priestia flexa CCM isolated from the soil of an abandoned mine contaminated by free cyanide in the high Andean zone of Tacna, Peru.</title>
        <authorList>
            <person name="Caceda Quiroz C.J."/>
            <person name="Maraza Chooque G.J."/>
            <person name="Fora Quispe G.L."/>
            <person name="Carpio Mamani M."/>
        </authorList>
    </citation>
    <scope>NUCLEOTIDE SEQUENCE [LARGE SCALE GENOMIC DNA]</scope>
    <source>
        <strain evidence="6">CCM</strain>
    </source>
</reference>
<keyword evidence="6" id="KW-1185">Reference proteome</keyword>
<sequence>MMKKIITIILSLSLFIAYGGVASVAHATSIENDKPEVVQLNTEDSNLVSDSDEVETNFSVDGDSKYVESSLNKEEVTIDSLLEFNEETDTITVSAKLDDAYGNSIDKKFDVKLLSITDEDNFKASFIDQQTGEEYLYDSSELQASVWPVVAVIVGFIAKQGIKQAVKKWGKSIVTSMIRSVPAVAKEAAKDLGYTEVKGQYSHGAKIFYNKKGSPKYISIDQDGHNGGAWKGASSIKNLGSKKTRSGTYDAELKRIGD</sequence>
<feature type="signal peptide" evidence="1">
    <location>
        <begin position="1"/>
        <end position="27"/>
    </location>
</feature>
<accession>A0A8I1SMB4</accession>
<protein>
    <submittedName>
        <fullName evidence="4">SAR2788 family putative toxin</fullName>
    </submittedName>
</protein>
<evidence type="ECO:0000313" key="5">
    <source>
        <dbReference type="Proteomes" id="UP000664578"/>
    </source>
</evidence>
<reference evidence="3" key="1">
    <citation type="submission" date="2020-12" db="EMBL/GenBank/DDBJ databases">
        <title>PHA producing bacteria isolated from mangrove.</title>
        <authorList>
            <person name="Zheng W."/>
            <person name="Yu S."/>
            <person name="Huang Y."/>
        </authorList>
    </citation>
    <scope>NUCLEOTIDE SEQUENCE</scope>
    <source>
        <strain evidence="3">GN22-4</strain>
    </source>
</reference>
<feature type="chain" id="PRO_5034108769" evidence="1">
    <location>
        <begin position="28"/>
        <end position="258"/>
    </location>
</feature>
<reference evidence="4" key="3">
    <citation type="submission" date="2024-05" db="EMBL/GenBank/DDBJ databases">
        <title>Draft genomic sequences of Priestia flexa CCM isolated from the soil of an abandoned mine contaminated by free cyanide in the high Andean zone of Tacna, Peru.</title>
        <authorList>
            <person name="Caceda Quiroz C.J."/>
            <person name="Maraza Chooque G.J."/>
            <person name="Fora Quispe G.L."/>
            <person name="Carpio Mamani M."/>
        </authorList>
    </citation>
    <scope>NUCLEOTIDE SEQUENCE</scope>
    <source>
        <strain evidence="4">CCM</strain>
    </source>
</reference>
<dbReference type="Pfam" id="PF15526">
    <property type="entry name" value="Ntox21"/>
    <property type="match status" value="1"/>
</dbReference>
<evidence type="ECO:0000259" key="2">
    <source>
        <dbReference type="Pfam" id="PF15526"/>
    </source>
</evidence>
<dbReference type="PROSITE" id="PS00430">
    <property type="entry name" value="TONB_DEPENDENT_REC_1"/>
    <property type="match status" value="1"/>
</dbReference>
<dbReference type="Proteomes" id="UP001284771">
    <property type="component" value="Unassembled WGS sequence"/>
</dbReference>
<dbReference type="RefSeq" id="WP_138117339.1">
    <property type="nucleotide sequence ID" value="NZ_CM125968.1"/>
</dbReference>
<evidence type="ECO:0000256" key="1">
    <source>
        <dbReference type="SAM" id="SignalP"/>
    </source>
</evidence>
<dbReference type="InterPro" id="IPR010916">
    <property type="entry name" value="TonB_box_CS"/>
</dbReference>
<comment type="caution">
    <text evidence="3">The sequence shown here is derived from an EMBL/GenBank/DDBJ whole genome shotgun (WGS) entry which is preliminary data.</text>
</comment>